<feature type="domain" description="ATP-grasp" evidence="10">
    <location>
        <begin position="213"/>
        <end position="410"/>
    </location>
</feature>
<dbReference type="Gene3D" id="3.30.1360.40">
    <property type="match status" value="1"/>
</dbReference>
<keyword evidence="13" id="KW-1185">Reference proteome</keyword>
<dbReference type="Pfam" id="PF00289">
    <property type="entry name" value="Biotin_carb_N"/>
    <property type="match status" value="1"/>
</dbReference>
<dbReference type="Proteomes" id="UP000012073">
    <property type="component" value="Unassembled WGS sequence"/>
</dbReference>
<dbReference type="PROSITE" id="PS50968">
    <property type="entry name" value="BIOTINYL_LIPOYL"/>
    <property type="match status" value="1"/>
</dbReference>
<evidence type="ECO:0000259" key="9">
    <source>
        <dbReference type="PROSITE" id="PS50968"/>
    </source>
</evidence>
<dbReference type="Pfam" id="PF01425">
    <property type="entry name" value="Amidase"/>
    <property type="match status" value="1"/>
</dbReference>
<dbReference type="InterPro" id="IPR023631">
    <property type="entry name" value="Amidase_dom"/>
</dbReference>
<evidence type="ECO:0000259" key="10">
    <source>
        <dbReference type="PROSITE" id="PS50975"/>
    </source>
</evidence>
<dbReference type="InterPro" id="IPR003833">
    <property type="entry name" value="CT_C_D"/>
</dbReference>
<dbReference type="GeneID" id="17322973"/>
<dbReference type="InterPro" id="IPR011054">
    <property type="entry name" value="Rudment_hybrid_motif"/>
</dbReference>
<evidence type="ECO:0000313" key="13">
    <source>
        <dbReference type="Proteomes" id="UP000012073"/>
    </source>
</evidence>
<dbReference type="Gene3D" id="3.90.1300.10">
    <property type="entry name" value="Amidase signature (AS) domain"/>
    <property type="match status" value="1"/>
</dbReference>
<feature type="domain" description="Biotin carboxylation" evidence="11">
    <location>
        <begin position="96"/>
        <end position="547"/>
    </location>
</feature>
<dbReference type="GO" id="GO:0046872">
    <property type="term" value="F:metal ion binding"/>
    <property type="evidence" value="ECO:0007669"/>
    <property type="project" value="InterPro"/>
</dbReference>
<reference evidence="13" key="1">
    <citation type="journal article" date="2013" name="Proc. Natl. Acad. Sci. U.S.A.">
        <title>Genome structure and metabolic features in the red seaweed Chondrus crispus shed light on evolution of the Archaeplastida.</title>
        <authorList>
            <person name="Collen J."/>
            <person name="Porcel B."/>
            <person name="Carre W."/>
            <person name="Ball S.G."/>
            <person name="Chaparro C."/>
            <person name="Tonon T."/>
            <person name="Barbeyron T."/>
            <person name="Michel G."/>
            <person name="Noel B."/>
            <person name="Valentin K."/>
            <person name="Elias M."/>
            <person name="Artiguenave F."/>
            <person name="Arun A."/>
            <person name="Aury J.M."/>
            <person name="Barbosa-Neto J.F."/>
            <person name="Bothwell J.H."/>
            <person name="Bouget F.Y."/>
            <person name="Brillet L."/>
            <person name="Cabello-Hurtado F."/>
            <person name="Capella-Gutierrez S."/>
            <person name="Charrier B."/>
            <person name="Cladiere L."/>
            <person name="Cock J.M."/>
            <person name="Coelho S.M."/>
            <person name="Colleoni C."/>
            <person name="Czjzek M."/>
            <person name="Da Silva C."/>
            <person name="Delage L."/>
            <person name="Denoeud F."/>
            <person name="Deschamps P."/>
            <person name="Dittami S.M."/>
            <person name="Gabaldon T."/>
            <person name="Gachon C.M."/>
            <person name="Groisillier A."/>
            <person name="Herve C."/>
            <person name="Jabbari K."/>
            <person name="Katinka M."/>
            <person name="Kloareg B."/>
            <person name="Kowalczyk N."/>
            <person name="Labadie K."/>
            <person name="Leblanc C."/>
            <person name="Lopez P.J."/>
            <person name="McLachlan D.H."/>
            <person name="Meslet-Cladiere L."/>
            <person name="Moustafa A."/>
            <person name="Nehr Z."/>
            <person name="Nyvall Collen P."/>
            <person name="Panaud O."/>
            <person name="Partensky F."/>
            <person name="Poulain J."/>
            <person name="Rensing S.A."/>
            <person name="Rousvoal S."/>
            <person name="Samson G."/>
            <person name="Symeonidi A."/>
            <person name="Weissenbach J."/>
            <person name="Zambounis A."/>
            <person name="Wincker P."/>
            <person name="Boyen C."/>
        </authorList>
    </citation>
    <scope>NUCLEOTIDE SEQUENCE [LARGE SCALE GENOMIC DNA]</scope>
    <source>
        <strain evidence="13">cv. Stackhouse</strain>
    </source>
</reference>
<dbReference type="NCBIfam" id="TIGR02712">
    <property type="entry name" value="urea_carbox"/>
    <property type="match status" value="1"/>
</dbReference>
<dbReference type="Pfam" id="PF02786">
    <property type="entry name" value="CPSase_L_D2"/>
    <property type="match status" value="1"/>
</dbReference>
<dbReference type="Gene3D" id="3.30.470.20">
    <property type="entry name" value="ATP-grasp fold, B domain"/>
    <property type="match status" value="1"/>
</dbReference>
<dbReference type="SUPFAM" id="SSF56059">
    <property type="entry name" value="Glutathione synthetase ATP-binding domain-like"/>
    <property type="match status" value="1"/>
</dbReference>
<dbReference type="InterPro" id="IPR011761">
    <property type="entry name" value="ATP-grasp"/>
</dbReference>
<dbReference type="SUPFAM" id="SSF75304">
    <property type="entry name" value="Amidase signature (AS) enzymes"/>
    <property type="match status" value="1"/>
</dbReference>
<evidence type="ECO:0000256" key="5">
    <source>
        <dbReference type="ARBA" id="ARBA00022840"/>
    </source>
</evidence>
<dbReference type="InterPro" id="IPR050856">
    <property type="entry name" value="Biotin_carboxylase_complex"/>
</dbReference>
<dbReference type="InterPro" id="IPR003778">
    <property type="entry name" value="CT_A_B"/>
</dbReference>
<dbReference type="GO" id="GO:0016874">
    <property type="term" value="F:ligase activity"/>
    <property type="evidence" value="ECO:0007669"/>
    <property type="project" value="UniProtKB-KW"/>
</dbReference>
<evidence type="ECO:0000256" key="4">
    <source>
        <dbReference type="ARBA" id="ARBA00022801"/>
    </source>
</evidence>
<dbReference type="PANTHER" id="PTHR18866">
    <property type="entry name" value="CARBOXYLASE:PYRUVATE/ACETYL-COA/PROPIONYL-COA CARBOXYLASE"/>
    <property type="match status" value="1"/>
</dbReference>
<dbReference type="SMART" id="SM00797">
    <property type="entry name" value="AHS2"/>
    <property type="match status" value="1"/>
</dbReference>
<feature type="domain" description="Lipoyl-binding" evidence="9">
    <location>
        <begin position="1242"/>
        <end position="1315"/>
    </location>
</feature>
<evidence type="ECO:0000259" key="11">
    <source>
        <dbReference type="PROSITE" id="PS50979"/>
    </source>
</evidence>
<evidence type="ECO:0000256" key="6">
    <source>
        <dbReference type="ARBA" id="ARBA00023267"/>
    </source>
</evidence>
<feature type="region of interest" description="Disordered" evidence="8">
    <location>
        <begin position="1219"/>
        <end position="1241"/>
    </location>
</feature>
<dbReference type="PROSITE" id="PS50979">
    <property type="entry name" value="BC"/>
    <property type="match status" value="1"/>
</dbReference>
<dbReference type="STRING" id="2769.R7QBK8"/>
<dbReference type="InterPro" id="IPR011053">
    <property type="entry name" value="Single_hybrid_motif"/>
</dbReference>
<dbReference type="InterPro" id="IPR016185">
    <property type="entry name" value="PreATP-grasp_dom_sf"/>
</dbReference>
<dbReference type="SUPFAM" id="SSF52440">
    <property type="entry name" value="PreATP-grasp domain"/>
    <property type="match status" value="1"/>
</dbReference>
<keyword evidence="2" id="KW-0436">Ligase</keyword>
<keyword evidence="5 7" id="KW-0067">ATP-binding</keyword>
<gene>
    <name evidence="12" type="ORF">CHC_T00009426001</name>
</gene>
<dbReference type="InterPro" id="IPR014084">
    <property type="entry name" value="Urea_COase"/>
</dbReference>
<dbReference type="Pfam" id="PF02682">
    <property type="entry name" value="CT_C_D"/>
    <property type="match status" value="1"/>
</dbReference>
<dbReference type="Pfam" id="PF02626">
    <property type="entry name" value="CT_A_B"/>
    <property type="match status" value="1"/>
</dbReference>
<dbReference type="GO" id="GO:0005524">
    <property type="term" value="F:ATP binding"/>
    <property type="evidence" value="ECO:0007669"/>
    <property type="project" value="UniProtKB-UniRule"/>
</dbReference>
<dbReference type="SMART" id="SM00796">
    <property type="entry name" value="AHS1"/>
    <property type="match status" value="1"/>
</dbReference>
<dbReference type="RefSeq" id="XP_005715258.1">
    <property type="nucleotide sequence ID" value="XM_005715201.1"/>
</dbReference>
<dbReference type="InterPro" id="IPR000089">
    <property type="entry name" value="Biotin_lipoyl"/>
</dbReference>
<dbReference type="Pfam" id="PF02785">
    <property type="entry name" value="Biotin_carb_C"/>
    <property type="match status" value="1"/>
</dbReference>
<dbReference type="SUPFAM" id="SSF51230">
    <property type="entry name" value="Single hybrid motif"/>
    <property type="match status" value="1"/>
</dbReference>
<sequence length="1769" mass="191481">MPCPTFSHHLAFRFRTTCISQPQPLSSHRPSPSTYTIACLSYIYPHLACPSRTQSLTYHSAPAMPRGTAPSHFVTRTDPRVASPTSTQTKSLPSLPFSTVLIANRGEVAIRLIKACHLLNLRAAAVFVADDAASPHLLGADSTHSLGNDPSAYISVPALLAAAKAASADAVLPGYGFISEDPEAAAAFERSGIKWVGPRPETLQLFGLKHAARQASIEANVPTVPGSPVLTDIEHAVEQSTLVGFPALLKASAGGGGMGQAIVRSVDGLRRAYDSVVAQAKSLFGNSDVYLERYVERARHIEVQVFGDGNGTCIAIGDRDCSVQRRRQKVIEEGNAPNMGGELRNTLRRAAERLCGKHNYLSAGTVEFILDVSTNEWFFLEVNTRLQVEHGVTELVSGIDIVQWMLSQAGGIDVLEGGAVKFRESGVAIEARIYAENPAKDYVPCPGTLSAMEWPEEKNGESNGCKVRVDGWAQVGTVVPGHYDPLLGKVLAWGRTRPLAIVELKKALKKTIVRGVPSNVELLLQTTDHPNFLRGKYTTGLLNTFTPKTNSIEVVAPGLQSSLQDYPGRVGYWNIGVSPSGPMDAYAMGMANALVGNGPDACALEMTMRGPSLVFHTTAVVALAGGHFGAELDDGKPVQFWTPFIVKKGSVLYCGSAVARRGEEEDWDGETRPLGGKIAYIAVRGGFAVPEYLGSKSTFPTGGFGGLTGSFLQTGDFLPIADSSLGSLDEAEKNGLCFRWPIDYPLPQAFIPSYDQEQWVVAALNGPHASPDFLQDQTLQDIWTSSYTVHHATNRLGARLIGPAPKWTRPDGGSAGLHPSNLHDYTYAPGAVNFSGNTPIVLMLDGPSLGGFVCPITVATADLWKVAQATPGEKIRFQQVDYNDASTAFSETAAAWEAVRSNDLEGDHAEIKVSYRMSGDEHVLIEYGDIDLDLAYRLRVHMLMEELKSRSFIREMCPGVRSLLVRYDRRKIHVHELVSIFNELEKGVLGSIEDASVPSRVINLPLAFNDRWTLEAQEKYMHSVRPGAPYMPSNVEFVRRINGLKSVNDVKSIMTTAEYMVLGLGDVYLGAPCAVPVDPRHRMVTSKYNPARTYTPEGAVGIGGAYMCIYGMDSPGGYQLTGRTLPIWDNYGSVPEENRGAPKSIPWLLRFFDRVKFFPVADDELEKLRTMYRKGEYKIDIRHETFSYKSHLLFCEANKESIADFENKRMSAYDEERRHWEATGEGESNAAAEHATNKKGKRPPFSIPVLASMAATVWAVHVKDGDEVKEGQHLFSLESMKVEIALQAPVSGTVQWLSVSKGDSVSPDHELCIVVSNSDAAMGDSRIDHLRGLYKLGIATPSQVITQALQEARASQGVFSVISSLSACDSAISEFEKDKPQKHTPLHGVPFVVADDIDVAGMETHALCPHIRYKAVRSAPIVDALRAAGAILVGKTNTDQLNMGNTGLEIPGVVLQNPVCEGLVTGGNGPAAVAVKKQIASFAIAIDRNGTSTLAPALCGVMGLKTTEGLLPLSESEISCEATDCIGIYANNALDIRRVLEVCISARDTAQTAVRPVPSSSRELSRSRFCGTRLAICETSAMQAYVDDEHFTPAYEKAVEIIRRLGYVTKDLDLSVFSNVASLLEEAPIHYTRLNGLAETVRRSPQSVLPSVSDRVLAIDEISASALGAALAKLEKYKRTADAGIWSAVDAAVLPVATGSYTVEEASRDIKTANSKLSKFSRLFTAMDLCAVTLHLAPSDSSQIPHGICVIAPAFRESLLLEVASKWQS</sequence>
<dbReference type="KEGG" id="ccp:CHC_T00009426001"/>
<keyword evidence="6" id="KW-0092">Biotin</keyword>
<name>R7QBK8_CHOCR</name>
<dbReference type="SUPFAM" id="SSF160467">
    <property type="entry name" value="PH0987 N-terminal domain-like"/>
    <property type="match status" value="1"/>
</dbReference>
<dbReference type="Gramene" id="CDF35439">
    <property type="protein sequence ID" value="CDF35439"/>
    <property type="gene ID" value="CHC_T00009426001"/>
</dbReference>
<keyword evidence="12" id="KW-0456">Lyase</keyword>
<dbReference type="InterPro" id="IPR011764">
    <property type="entry name" value="Biotin_carboxylation_dom"/>
</dbReference>
<evidence type="ECO:0000256" key="8">
    <source>
        <dbReference type="SAM" id="MobiDB-lite"/>
    </source>
</evidence>
<accession>R7QBK8</accession>
<evidence type="ECO:0000256" key="3">
    <source>
        <dbReference type="ARBA" id="ARBA00022741"/>
    </source>
</evidence>
<comment type="cofactor">
    <cofactor evidence="1">
        <name>biotin</name>
        <dbReference type="ChEBI" id="CHEBI:57586"/>
    </cofactor>
</comment>
<organism evidence="12 13">
    <name type="scientific">Chondrus crispus</name>
    <name type="common">Carrageen Irish moss</name>
    <name type="synonym">Polymorpha crispa</name>
    <dbReference type="NCBI Taxonomy" id="2769"/>
    <lineage>
        <taxon>Eukaryota</taxon>
        <taxon>Rhodophyta</taxon>
        <taxon>Florideophyceae</taxon>
        <taxon>Rhodymeniophycidae</taxon>
        <taxon>Gigartinales</taxon>
        <taxon>Gigartinaceae</taxon>
        <taxon>Chondrus</taxon>
    </lineage>
</organism>
<dbReference type="NCBIfam" id="TIGR00724">
    <property type="entry name" value="urea_amlyse_rel"/>
    <property type="match status" value="1"/>
</dbReference>
<dbReference type="InterPro" id="IPR005482">
    <property type="entry name" value="Biotin_COase_C"/>
</dbReference>
<protein>
    <submittedName>
        <fullName evidence="12">Urea amidolyase</fullName>
    </submittedName>
</protein>
<feature type="region of interest" description="Disordered" evidence="8">
    <location>
        <begin position="67"/>
        <end position="91"/>
    </location>
</feature>
<keyword evidence="4" id="KW-0378">Hydrolase</keyword>
<dbReference type="EMBL" id="HG001730">
    <property type="protein sequence ID" value="CDF35439.1"/>
    <property type="molecule type" value="Genomic_DNA"/>
</dbReference>
<evidence type="ECO:0000313" key="12">
    <source>
        <dbReference type="EMBL" id="CDF35439.1"/>
    </source>
</evidence>
<dbReference type="SUPFAM" id="SSF50891">
    <property type="entry name" value="Cyclophilin-like"/>
    <property type="match status" value="2"/>
</dbReference>
<dbReference type="PANTHER" id="PTHR18866:SF128">
    <property type="entry name" value="UREA AMIDOLYASE"/>
    <property type="match status" value="1"/>
</dbReference>
<dbReference type="InterPro" id="IPR029000">
    <property type="entry name" value="Cyclophilin-like_dom_sf"/>
</dbReference>
<dbReference type="Gene3D" id="2.40.100.10">
    <property type="entry name" value="Cyclophilin-like"/>
    <property type="match status" value="2"/>
</dbReference>
<dbReference type="Pfam" id="PF00364">
    <property type="entry name" value="Biotin_lipoyl"/>
    <property type="match status" value="1"/>
</dbReference>
<evidence type="ECO:0000256" key="7">
    <source>
        <dbReference type="PROSITE-ProRule" id="PRU00409"/>
    </source>
</evidence>
<dbReference type="SMART" id="SM00878">
    <property type="entry name" value="Biotin_carb_C"/>
    <property type="match status" value="1"/>
</dbReference>
<dbReference type="GO" id="GO:0016787">
    <property type="term" value="F:hydrolase activity"/>
    <property type="evidence" value="ECO:0007669"/>
    <property type="project" value="UniProtKB-KW"/>
</dbReference>
<evidence type="ECO:0000256" key="2">
    <source>
        <dbReference type="ARBA" id="ARBA00022598"/>
    </source>
</evidence>
<proteinExistence type="predicted"/>
<dbReference type="GO" id="GO:0016829">
    <property type="term" value="F:lyase activity"/>
    <property type="evidence" value="ECO:0007669"/>
    <property type="project" value="UniProtKB-KW"/>
</dbReference>
<dbReference type="InterPro" id="IPR005481">
    <property type="entry name" value="BC-like_N"/>
</dbReference>
<dbReference type="PhylomeDB" id="R7QBK8"/>
<dbReference type="InterPro" id="IPR036928">
    <property type="entry name" value="AS_sf"/>
</dbReference>
<keyword evidence="3 7" id="KW-0547">Nucleotide-binding</keyword>
<dbReference type="PROSITE" id="PS50975">
    <property type="entry name" value="ATP_GRASP"/>
    <property type="match status" value="1"/>
</dbReference>
<dbReference type="CDD" id="cd06850">
    <property type="entry name" value="biotinyl_domain"/>
    <property type="match status" value="1"/>
</dbReference>
<dbReference type="OrthoDB" id="196847at2759"/>
<dbReference type="SUPFAM" id="SSF51246">
    <property type="entry name" value="Rudiment single hybrid motif"/>
    <property type="match status" value="1"/>
</dbReference>
<dbReference type="InterPro" id="IPR005479">
    <property type="entry name" value="CPAse_ATP-bd"/>
</dbReference>
<dbReference type="PROSITE" id="PS00867">
    <property type="entry name" value="CPSASE_2"/>
    <property type="match status" value="1"/>
</dbReference>
<evidence type="ECO:0000256" key="1">
    <source>
        <dbReference type="ARBA" id="ARBA00001953"/>
    </source>
</evidence>
<dbReference type="Gene3D" id="2.40.50.100">
    <property type="match status" value="1"/>
</dbReference>